<dbReference type="SUPFAM" id="SSF88697">
    <property type="entry name" value="PUA domain-like"/>
    <property type="match status" value="1"/>
</dbReference>
<dbReference type="InterPro" id="IPR015947">
    <property type="entry name" value="PUA-like_sf"/>
</dbReference>
<proteinExistence type="predicted"/>
<dbReference type="AlphaFoldDB" id="A0A7W1T6X6"/>
<evidence type="ECO:0000313" key="3">
    <source>
        <dbReference type="Proteomes" id="UP000548787"/>
    </source>
</evidence>
<dbReference type="Gene3D" id="2.30.130.30">
    <property type="entry name" value="Hypothetical protein"/>
    <property type="match status" value="1"/>
</dbReference>
<feature type="domain" description="DUF3850" evidence="1">
    <location>
        <begin position="13"/>
        <end position="84"/>
    </location>
</feature>
<evidence type="ECO:0000313" key="2">
    <source>
        <dbReference type="EMBL" id="MBA3926559.1"/>
    </source>
</evidence>
<dbReference type="InterPro" id="IPR039440">
    <property type="entry name" value="DUF3850"/>
</dbReference>
<dbReference type="EMBL" id="JABJVM010000008">
    <property type="protein sequence ID" value="MBA3926559.1"/>
    <property type="molecule type" value="Genomic_DNA"/>
</dbReference>
<organism evidence="2 3">
    <name type="scientific">Listeria rustica</name>
    <dbReference type="NCBI Taxonomy" id="2713503"/>
    <lineage>
        <taxon>Bacteria</taxon>
        <taxon>Bacillati</taxon>
        <taxon>Bacillota</taxon>
        <taxon>Bacilli</taxon>
        <taxon>Bacillales</taxon>
        <taxon>Listeriaceae</taxon>
        <taxon>Listeria</taxon>
    </lineage>
</organism>
<keyword evidence="3" id="KW-1185">Reference proteome</keyword>
<dbReference type="RefSeq" id="WP_181676713.1">
    <property type="nucleotide sequence ID" value="NZ_JABJVM010000008.1"/>
</dbReference>
<name>A0A7W1T6X6_9LIST</name>
<sequence>MKKQAHSTEIVTVHRLKIAPEFFEAVQSGAKKAEVRNNDRNFKVNDTILLQEYENGRYTGNIVCVRVTYISDYNQPPGQVVLSIEVQSKEI</sequence>
<comment type="caution">
    <text evidence="2">The sequence shown here is derived from an EMBL/GenBank/DDBJ whole genome shotgun (WGS) entry which is preliminary data.</text>
</comment>
<protein>
    <submittedName>
        <fullName evidence="2">DUF3850 domain-containing protein</fullName>
    </submittedName>
</protein>
<reference evidence="2 3" key="1">
    <citation type="submission" date="2020-05" db="EMBL/GenBank/DDBJ databases">
        <authorList>
            <person name="Carlin C.R."/>
        </authorList>
    </citation>
    <scope>NUCLEOTIDE SEQUENCE [LARGE SCALE GENOMIC DNA]</scope>
    <source>
        <strain evidence="2 3">FSL W9-0585</strain>
    </source>
</reference>
<accession>A0A7W1T6X6</accession>
<dbReference type="Proteomes" id="UP000548787">
    <property type="component" value="Unassembled WGS sequence"/>
</dbReference>
<evidence type="ECO:0000259" key="1">
    <source>
        <dbReference type="Pfam" id="PF12961"/>
    </source>
</evidence>
<gene>
    <name evidence="2" type="ORF">HPK16_09400</name>
</gene>
<dbReference type="Pfam" id="PF12961">
    <property type="entry name" value="DUF3850"/>
    <property type="match status" value="1"/>
</dbReference>
<reference evidence="2 3" key="2">
    <citation type="submission" date="2020-08" db="EMBL/GenBank/DDBJ databases">
        <title>Listeria ohnekaius sp. nov. and Listeria portnoyii sp. nov. isolated from non-agricultural and natural environments.</title>
        <authorList>
            <person name="Weller D."/>
            <person name="Belias A.M."/>
            <person name="Liao J."/>
            <person name="Guo S."/>
            <person name="Orsi R.H."/>
            <person name="Wiedmann M."/>
        </authorList>
    </citation>
    <scope>NUCLEOTIDE SEQUENCE [LARGE SCALE GENOMIC DNA]</scope>
    <source>
        <strain evidence="2 3">FSL W9-0585</strain>
    </source>
</reference>